<dbReference type="Proteomes" id="UP000182769">
    <property type="component" value="Unassembled WGS sequence"/>
</dbReference>
<evidence type="ECO:0000256" key="6">
    <source>
        <dbReference type="ARBA" id="ARBA00022833"/>
    </source>
</evidence>
<dbReference type="PANTHER" id="PTHR11079:SF202">
    <property type="entry name" value="TRNA-SPECIFIC ADENOSINE DEAMINASE"/>
    <property type="match status" value="1"/>
</dbReference>
<dbReference type="InterPro" id="IPR016192">
    <property type="entry name" value="APOBEC/CMP_deaminase_Zn-bd"/>
</dbReference>
<dbReference type="NCBIfam" id="NF008113">
    <property type="entry name" value="PRK10860.1"/>
    <property type="match status" value="1"/>
</dbReference>
<dbReference type="Gene3D" id="3.40.140.10">
    <property type="entry name" value="Cytidine Deaminase, domain 2"/>
    <property type="match status" value="1"/>
</dbReference>
<dbReference type="CDD" id="cd01285">
    <property type="entry name" value="nucleoside_deaminase"/>
    <property type="match status" value="1"/>
</dbReference>
<keyword evidence="5 8" id="KW-0378">Hydrolase</keyword>
<dbReference type="OrthoDB" id="9802676at2"/>
<dbReference type="InterPro" id="IPR002125">
    <property type="entry name" value="CMP_dCMP_dom"/>
</dbReference>
<name>A0A0K6ITB2_9GAMM</name>
<keyword evidence="3 8" id="KW-0819">tRNA processing</keyword>
<dbReference type="SUPFAM" id="SSF53927">
    <property type="entry name" value="Cytidine deaminase-like"/>
    <property type="match status" value="1"/>
</dbReference>
<feature type="binding site" evidence="8">
    <location>
        <position position="94"/>
    </location>
    <ligand>
        <name>Zn(2+)</name>
        <dbReference type="ChEBI" id="CHEBI:29105"/>
        <note>catalytic</note>
    </ligand>
</feature>
<dbReference type="GO" id="GO:0008270">
    <property type="term" value="F:zinc ion binding"/>
    <property type="evidence" value="ECO:0007669"/>
    <property type="project" value="UniProtKB-UniRule"/>
</dbReference>
<feature type="active site" description="Proton donor" evidence="8">
    <location>
        <position position="66"/>
    </location>
</feature>
<evidence type="ECO:0000313" key="11">
    <source>
        <dbReference type="Proteomes" id="UP000182769"/>
    </source>
</evidence>
<dbReference type="EMBL" id="CYHG01000016">
    <property type="protein sequence ID" value="CUB06304.1"/>
    <property type="molecule type" value="Genomic_DNA"/>
</dbReference>
<dbReference type="GO" id="GO:0052717">
    <property type="term" value="F:tRNA-specific adenosine-34 deaminase activity"/>
    <property type="evidence" value="ECO:0007669"/>
    <property type="project" value="UniProtKB-UniRule"/>
</dbReference>
<evidence type="ECO:0000313" key="10">
    <source>
        <dbReference type="EMBL" id="CUB06304.1"/>
    </source>
</evidence>
<evidence type="ECO:0000256" key="8">
    <source>
        <dbReference type="HAMAP-Rule" id="MF_00972"/>
    </source>
</evidence>
<dbReference type="InterPro" id="IPR028883">
    <property type="entry name" value="tRNA_aden_deaminase"/>
</dbReference>
<dbReference type="FunFam" id="3.40.140.10:FF:000005">
    <property type="entry name" value="tRNA-specific adenosine deaminase"/>
    <property type="match status" value="1"/>
</dbReference>
<dbReference type="GO" id="GO:0002100">
    <property type="term" value="P:tRNA wobble adenosine to inosine editing"/>
    <property type="evidence" value="ECO:0007669"/>
    <property type="project" value="UniProtKB-UniRule"/>
</dbReference>
<keyword evidence="6 8" id="KW-0862">Zinc</keyword>
<comment type="function">
    <text evidence="8">Catalyzes the deamination of adenosine to inosine at the wobble position 34 of tRNA(Arg2).</text>
</comment>
<dbReference type="HAMAP" id="MF_00972">
    <property type="entry name" value="tRNA_aden_deaminase"/>
    <property type="match status" value="1"/>
</dbReference>
<sequence length="178" mass="19656">MPSAIDPSHSQQENDEYWMAKALELACAAEAESEIPVGAIIVLDGEIIGQGFNSPIHTCDPTAHAEIQAIRDACKNVNNYRLPDATLYVTLEPCSMCAGAIVHSRIARVVYGATEPKSGVVESQQQFFQNSFLNHHVESHGGVLAEQASTQLSNFFQYRREQKKRLKQQAKARNNDAE</sequence>
<evidence type="ECO:0000256" key="3">
    <source>
        <dbReference type="ARBA" id="ARBA00022694"/>
    </source>
</evidence>
<feature type="binding site" evidence="8">
    <location>
        <position position="64"/>
    </location>
    <ligand>
        <name>Zn(2+)</name>
        <dbReference type="ChEBI" id="CHEBI:29105"/>
        <note>catalytic</note>
    </ligand>
</feature>
<comment type="similarity">
    <text evidence="1">Belongs to the cytidine and deoxycytidylate deaminase family. ADAT2 subfamily.</text>
</comment>
<dbReference type="InterPro" id="IPR016193">
    <property type="entry name" value="Cytidine_deaminase-like"/>
</dbReference>
<evidence type="ECO:0000256" key="4">
    <source>
        <dbReference type="ARBA" id="ARBA00022723"/>
    </source>
</evidence>
<organism evidence="10 11">
    <name type="scientific">Marinomonas fungiae</name>
    <dbReference type="NCBI Taxonomy" id="1137284"/>
    <lineage>
        <taxon>Bacteria</taxon>
        <taxon>Pseudomonadati</taxon>
        <taxon>Pseudomonadota</taxon>
        <taxon>Gammaproteobacteria</taxon>
        <taxon>Oceanospirillales</taxon>
        <taxon>Oceanospirillaceae</taxon>
        <taxon>Marinomonas</taxon>
    </lineage>
</organism>
<comment type="subunit">
    <text evidence="2 8">Homodimer.</text>
</comment>
<protein>
    <recommendedName>
        <fullName evidence="8">tRNA-specific adenosine deaminase</fullName>
        <ecNumber evidence="8">3.5.4.33</ecNumber>
    </recommendedName>
</protein>
<feature type="domain" description="CMP/dCMP-type deaminase" evidence="9">
    <location>
        <begin position="13"/>
        <end position="122"/>
    </location>
</feature>
<evidence type="ECO:0000256" key="5">
    <source>
        <dbReference type="ARBA" id="ARBA00022801"/>
    </source>
</evidence>
<dbReference type="STRING" id="1137284.GCA_001418205_03509"/>
<comment type="cofactor">
    <cofactor evidence="8">
        <name>Zn(2+)</name>
        <dbReference type="ChEBI" id="CHEBI:29105"/>
    </cofactor>
    <text evidence="8">Binds 1 zinc ion per subunit.</text>
</comment>
<keyword evidence="11" id="KW-1185">Reference proteome</keyword>
<dbReference type="Pfam" id="PF00383">
    <property type="entry name" value="dCMP_cyt_deam_1"/>
    <property type="match status" value="1"/>
</dbReference>
<dbReference type="AlphaFoldDB" id="A0A0K6ITB2"/>
<gene>
    <name evidence="8" type="primary">tadA</name>
    <name evidence="10" type="ORF">Ga0061065_11678</name>
</gene>
<dbReference type="PROSITE" id="PS51747">
    <property type="entry name" value="CYT_DCMP_DEAMINASES_2"/>
    <property type="match status" value="1"/>
</dbReference>
<dbReference type="EC" id="3.5.4.33" evidence="8"/>
<reference evidence="11" key="1">
    <citation type="submission" date="2015-08" db="EMBL/GenBank/DDBJ databases">
        <authorList>
            <person name="Varghese N."/>
        </authorList>
    </citation>
    <scope>NUCLEOTIDE SEQUENCE [LARGE SCALE GENOMIC DNA]</scope>
    <source>
        <strain evidence="11">JCM 18476</strain>
    </source>
</reference>
<accession>A0A0K6ITB2</accession>
<evidence type="ECO:0000256" key="7">
    <source>
        <dbReference type="ARBA" id="ARBA00048045"/>
    </source>
</evidence>
<keyword evidence="4 8" id="KW-0479">Metal-binding</keyword>
<comment type="catalytic activity">
    <reaction evidence="7 8">
        <text>adenosine(34) in tRNA + H2O + H(+) = inosine(34) in tRNA + NH4(+)</text>
        <dbReference type="Rhea" id="RHEA:43168"/>
        <dbReference type="Rhea" id="RHEA-COMP:10373"/>
        <dbReference type="Rhea" id="RHEA-COMP:10374"/>
        <dbReference type="ChEBI" id="CHEBI:15377"/>
        <dbReference type="ChEBI" id="CHEBI:15378"/>
        <dbReference type="ChEBI" id="CHEBI:28938"/>
        <dbReference type="ChEBI" id="CHEBI:74411"/>
        <dbReference type="ChEBI" id="CHEBI:82852"/>
        <dbReference type="EC" id="3.5.4.33"/>
    </reaction>
</comment>
<dbReference type="PROSITE" id="PS00903">
    <property type="entry name" value="CYT_DCMP_DEAMINASES_1"/>
    <property type="match status" value="1"/>
</dbReference>
<proteinExistence type="inferred from homology"/>
<feature type="binding site" evidence="8">
    <location>
        <position position="97"/>
    </location>
    <ligand>
        <name>Zn(2+)</name>
        <dbReference type="ChEBI" id="CHEBI:29105"/>
        <note>catalytic</note>
    </ligand>
</feature>
<dbReference type="RefSeq" id="WP_055464521.1">
    <property type="nucleotide sequence ID" value="NZ_CYHG01000016.1"/>
</dbReference>
<evidence type="ECO:0000259" key="9">
    <source>
        <dbReference type="PROSITE" id="PS51747"/>
    </source>
</evidence>
<dbReference type="PANTHER" id="PTHR11079">
    <property type="entry name" value="CYTOSINE DEAMINASE FAMILY MEMBER"/>
    <property type="match status" value="1"/>
</dbReference>
<evidence type="ECO:0000256" key="2">
    <source>
        <dbReference type="ARBA" id="ARBA00011738"/>
    </source>
</evidence>
<evidence type="ECO:0000256" key="1">
    <source>
        <dbReference type="ARBA" id="ARBA00010669"/>
    </source>
</evidence>